<reference evidence="1 2" key="1">
    <citation type="journal article" date="2011" name="J. Bacteriol.">
        <title>Genome sequence of the 1,4-dioxane-degrading Pseudonocardia dioxanivorans strain CB1190.</title>
        <authorList>
            <person name="Sales C.M."/>
            <person name="Mahendra S."/>
            <person name="Grostern A."/>
            <person name="Parales R.E."/>
            <person name="Goodwin L.A."/>
            <person name="Woyke T."/>
            <person name="Nolan M."/>
            <person name="Lapidus A."/>
            <person name="Chertkov O."/>
            <person name="Ovchinnikova G."/>
            <person name="Sczyrba A."/>
            <person name="Alvarez-Cohen L."/>
        </authorList>
    </citation>
    <scope>NUCLEOTIDE SEQUENCE [LARGE SCALE GENOMIC DNA]</scope>
    <source>
        <strain evidence="2">ATCC 55486 / DSM 44775 / JCM 13855 / CB1190</strain>
    </source>
</reference>
<keyword evidence="2" id="KW-1185">Reference proteome</keyword>
<dbReference type="Gene3D" id="3.40.50.300">
    <property type="entry name" value="P-loop containing nucleotide triphosphate hydrolases"/>
    <property type="match status" value="1"/>
</dbReference>
<dbReference type="KEGG" id="pdx:Psed_5786"/>
<dbReference type="STRING" id="675635.Psed_5786"/>
<protein>
    <submittedName>
        <fullName evidence="1">Phage terminase</fullName>
    </submittedName>
</protein>
<dbReference type="eggNOG" id="COG4626">
    <property type="taxonomic scope" value="Bacteria"/>
</dbReference>
<name>F4D1C5_PSEUX</name>
<accession>F4D1C5</accession>
<sequence>MAVWVSSPALPLLGVERPRVELRPVAVDTLGPLAAELGERAGIVLEPWQRDGLDMLMSIRDDGKWACYEYGEICSRRNGKTAMFLVRALAGLLMLGETPILWTAQEVKTSMRAWRDFRAMLWKLGERVNDNLVDLGGGVLVRINASNGKEGFERVDNGQELKMVARSKDSGRGFDADFLVVDEAYDFTADQQDALAPTQMARPNAQTAYASSPPLKGDQSEALYRLRDRAEQRKGTKLGWRDWGREESLDEVLAMTDAERTAFLDDLKIAATCNPALGRGRVTAETIQNMRDAMTDAGYAREVYGCWPKPTGAGSAWKVITEAAWRARGELDDYDRPTGRVRLAIAASHPNAEVVSIALAGPRGHETLVQLREHRAGTAWVPDRVKELLKRHKLRSALLDRKGPAKALIPDLEDAGVKLDYPTADDVGQAAAWFYGAVAGDNPTLRHYDEPGLIAAVAAAQKREIGDGWTWVRRGVGDNGPLEAATLAAWSSAKHNSAPPPAPQTVRATTASAGLTGDLMQIGF</sequence>
<gene>
    <name evidence="1" type="ordered locus">Psed_5786</name>
</gene>
<dbReference type="AlphaFoldDB" id="F4D1C5"/>
<dbReference type="Proteomes" id="UP000007809">
    <property type="component" value="Chromosome"/>
</dbReference>
<proteinExistence type="predicted"/>
<dbReference type="HOGENOM" id="CLU_030716_1_0_11"/>
<evidence type="ECO:0000313" key="1">
    <source>
        <dbReference type="EMBL" id="AEA27913.1"/>
    </source>
</evidence>
<organism evidence="1 2">
    <name type="scientific">Pseudonocardia dioxanivorans (strain ATCC 55486 / DSM 44775 / JCM 13855 / CB1190)</name>
    <dbReference type="NCBI Taxonomy" id="675635"/>
    <lineage>
        <taxon>Bacteria</taxon>
        <taxon>Bacillati</taxon>
        <taxon>Actinomycetota</taxon>
        <taxon>Actinomycetes</taxon>
        <taxon>Pseudonocardiales</taxon>
        <taxon>Pseudonocardiaceae</taxon>
        <taxon>Pseudonocardia</taxon>
    </lineage>
</organism>
<evidence type="ECO:0000313" key="2">
    <source>
        <dbReference type="Proteomes" id="UP000007809"/>
    </source>
</evidence>
<dbReference type="InterPro" id="IPR027417">
    <property type="entry name" value="P-loop_NTPase"/>
</dbReference>
<dbReference type="EMBL" id="CP002593">
    <property type="protein sequence ID" value="AEA27913.1"/>
    <property type="molecule type" value="Genomic_DNA"/>
</dbReference>